<organism evidence="3 4">
    <name type="scientific">Clostridium neonatale</name>
    <dbReference type="NCBI Taxonomy" id="137838"/>
    <lineage>
        <taxon>Bacteria</taxon>
        <taxon>Bacillati</taxon>
        <taxon>Bacillota</taxon>
        <taxon>Clostridia</taxon>
        <taxon>Eubacteriales</taxon>
        <taxon>Clostridiaceae</taxon>
        <taxon>Clostridium</taxon>
    </lineage>
</organism>
<dbReference type="Proteomes" id="UP001189143">
    <property type="component" value="Unassembled WGS sequence"/>
</dbReference>
<dbReference type="EMBL" id="CAMTCP010000033">
    <property type="protein sequence ID" value="CAI3541817.1"/>
    <property type="molecule type" value="Genomic_DNA"/>
</dbReference>
<gene>
    <name evidence="2" type="ORF">CNEO2_120047</name>
    <name evidence="3" type="ORF">CQ394_16340</name>
</gene>
<dbReference type="InterPro" id="IPR012902">
    <property type="entry name" value="N_methyl_site"/>
</dbReference>
<dbReference type="Pfam" id="PF07963">
    <property type="entry name" value="N_methyl"/>
    <property type="match status" value="1"/>
</dbReference>
<dbReference type="AlphaFoldDB" id="A0A2A7MD70"/>
<accession>A0A2A7MD70</accession>
<evidence type="ECO:0000313" key="2">
    <source>
        <dbReference type="EMBL" id="CAI3541817.1"/>
    </source>
</evidence>
<reference evidence="2" key="2">
    <citation type="submission" date="2022-10" db="EMBL/GenBank/DDBJ databases">
        <authorList>
            <person name="Aires J."/>
            <person name="Mesa V."/>
        </authorList>
    </citation>
    <scope>NUCLEOTIDE SEQUENCE</scope>
    <source>
        <strain evidence="2">Clostridium neonatale JD116</strain>
    </source>
</reference>
<keyword evidence="1" id="KW-1133">Transmembrane helix</keyword>
<dbReference type="OrthoDB" id="1937147at2"/>
<feature type="transmembrane region" description="Helical" evidence="1">
    <location>
        <begin position="25"/>
        <end position="48"/>
    </location>
</feature>
<dbReference type="PROSITE" id="PS00409">
    <property type="entry name" value="PROKAR_NTER_METHYL"/>
    <property type="match status" value="1"/>
</dbReference>
<keyword evidence="4" id="KW-1185">Reference proteome</keyword>
<evidence type="ECO:0000313" key="3">
    <source>
        <dbReference type="EMBL" id="PEG29510.1"/>
    </source>
</evidence>
<sequence>MKRIKKVKYEIKSNRRLSINIKEKSSGFTLIELIAVIAIIMILSGVLFPKVLGYVQEAKKLKVVDQCRKIVMATESYNLRYIPLEKNQSVSSIINKDGIKKYINEEEFKNINTGTTTVQNCYDIVNGAEFDFNSDSEILNSSSIKFIEERK</sequence>
<dbReference type="Proteomes" id="UP000220840">
    <property type="component" value="Unassembled WGS sequence"/>
</dbReference>
<protein>
    <submittedName>
        <fullName evidence="3">Prepilin-type cleavage/methylation domain-containing protein</fullName>
    </submittedName>
</protein>
<reference evidence="3 4" key="1">
    <citation type="submission" date="2017-10" db="EMBL/GenBank/DDBJ databases">
        <title>Effective Description of Clostridium neonatale sp. nov. linked to necrotizing enterocolitis in neonates and a clarification of species assignable to the genus Clostridium (Prazmowski 1880) emend. Lawson and Rainey 2016.</title>
        <authorList>
            <person name="Bernard K."/>
            <person name="Burdz T."/>
            <person name="Wiebe D."/>
            <person name="Balcewich B."/>
            <person name="Alfa M."/>
            <person name="Bernier A.-M."/>
        </authorList>
    </citation>
    <scope>NUCLEOTIDE SEQUENCE [LARGE SCALE GENOMIC DNA]</scope>
    <source>
        <strain evidence="3 4">LCDC99A005</strain>
    </source>
</reference>
<dbReference type="NCBIfam" id="TIGR02532">
    <property type="entry name" value="IV_pilin_GFxxxE"/>
    <property type="match status" value="1"/>
</dbReference>
<dbReference type="Gene3D" id="3.30.700.10">
    <property type="entry name" value="Glycoprotein, Type 4 Pilin"/>
    <property type="match status" value="1"/>
</dbReference>
<dbReference type="STRING" id="137838.GCA_001458595_00444"/>
<proteinExistence type="predicted"/>
<keyword evidence="1" id="KW-0472">Membrane</keyword>
<dbReference type="InterPro" id="IPR045584">
    <property type="entry name" value="Pilin-like"/>
</dbReference>
<dbReference type="RefSeq" id="WP_058293412.1">
    <property type="nucleotide sequence ID" value="NZ_CAKJVD010000045.1"/>
</dbReference>
<name>A0A2A7MD70_9CLOT</name>
<evidence type="ECO:0000256" key="1">
    <source>
        <dbReference type="SAM" id="Phobius"/>
    </source>
</evidence>
<evidence type="ECO:0000313" key="4">
    <source>
        <dbReference type="Proteomes" id="UP000220840"/>
    </source>
</evidence>
<dbReference type="SUPFAM" id="SSF54523">
    <property type="entry name" value="Pili subunits"/>
    <property type="match status" value="1"/>
</dbReference>
<dbReference type="GeneID" id="68875713"/>
<keyword evidence="1" id="KW-0812">Transmembrane</keyword>
<dbReference type="PANTHER" id="PTHR30093">
    <property type="entry name" value="GENERAL SECRETION PATHWAY PROTEIN G"/>
    <property type="match status" value="1"/>
</dbReference>
<comment type="caution">
    <text evidence="3">The sequence shown here is derived from an EMBL/GenBank/DDBJ whole genome shotgun (WGS) entry which is preliminary data.</text>
</comment>
<dbReference type="EMBL" id="PDCJ01000003">
    <property type="protein sequence ID" value="PEG29510.1"/>
    <property type="molecule type" value="Genomic_DNA"/>
</dbReference>